<dbReference type="GO" id="GO:0043130">
    <property type="term" value="F:ubiquitin binding"/>
    <property type="evidence" value="ECO:0007669"/>
    <property type="project" value="InterPro"/>
</dbReference>
<reference evidence="1" key="1">
    <citation type="submission" date="2020-04" db="EMBL/GenBank/DDBJ databases">
        <authorList>
            <person name="Alioto T."/>
            <person name="Alioto T."/>
            <person name="Gomez Garrido J."/>
        </authorList>
    </citation>
    <scope>NUCLEOTIDE SEQUENCE</scope>
    <source>
        <strain evidence="1">A484AB</strain>
    </source>
</reference>
<organism evidence="1 2">
    <name type="scientific">Paramuricea clavata</name>
    <name type="common">Red gorgonian</name>
    <name type="synonym">Violescent sea-whip</name>
    <dbReference type="NCBI Taxonomy" id="317549"/>
    <lineage>
        <taxon>Eukaryota</taxon>
        <taxon>Metazoa</taxon>
        <taxon>Cnidaria</taxon>
        <taxon>Anthozoa</taxon>
        <taxon>Octocorallia</taxon>
        <taxon>Malacalcyonacea</taxon>
        <taxon>Plexauridae</taxon>
        <taxon>Paramuricea</taxon>
    </lineage>
</organism>
<comment type="caution">
    <text evidence="1">The sequence shown here is derived from an EMBL/GenBank/DDBJ whole genome shotgun (WGS) entry which is preliminary data.</text>
</comment>
<keyword evidence="2" id="KW-1185">Reference proteome</keyword>
<dbReference type="InterPro" id="IPR003892">
    <property type="entry name" value="CUE"/>
</dbReference>
<dbReference type="CDD" id="cd14279">
    <property type="entry name" value="CUE"/>
    <property type="match status" value="1"/>
</dbReference>
<dbReference type="OrthoDB" id="5989768at2759"/>
<dbReference type="AlphaFoldDB" id="A0A7D9HUU3"/>
<dbReference type="Pfam" id="PF02845">
    <property type="entry name" value="CUE"/>
    <property type="match status" value="1"/>
</dbReference>
<dbReference type="EMBL" id="CACRXK020001850">
    <property type="protein sequence ID" value="CAB3991435.1"/>
    <property type="molecule type" value="Genomic_DNA"/>
</dbReference>
<dbReference type="PROSITE" id="PS51140">
    <property type="entry name" value="CUE"/>
    <property type="match status" value="1"/>
</dbReference>
<gene>
    <name evidence="1" type="ORF">PACLA_8A070382</name>
</gene>
<evidence type="ECO:0000313" key="1">
    <source>
        <dbReference type="EMBL" id="CAB3991435.1"/>
    </source>
</evidence>
<evidence type="ECO:0000313" key="2">
    <source>
        <dbReference type="Proteomes" id="UP001152795"/>
    </source>
</evidence>
<sequence length="111" mass="12443">MQETDLQTIQEILPSASASDIESALSYVNGDVAEAVQHLLPEPYLYEAGLDPDELHSGRKIVIDGLIMYQVIDKRRLELDELAKGTFYIIFLVNDNIIFTQSGNPKTKSPY</sequence>
<proteinExistence type="predicted"/>
<name>A0A7D9HUU3_PARCT</name>
<accession>A0A7D9HUU3</accession>
<protein>
    <submittedName>
        <fullName evidence="1">PREDICTED: uncharacterized protein LOC107356592</fullName>
    </submittedName>
</protein>
<dbReference type="Proteomes" id="UP001152795">
    <property type="component" value="Unassembled WGS sequence"/>
</dbReference>